<dbReference type="InterPro" id="IPR050061">
    <property type="entry name" value="MurCDEF_pg_biosynth"/>
</dbReference>
<dbReference type="GO" id="GO:0071555">
    <property type="term" value="P:cell wall organization"/>
    <property type="evidence" value="ECO:0007669"/>
    <property type="project" value="UniProtKB-KW"/>
</dbReference>
<evidence type="ECO:0000259" key="15">
    <source>
        <dbReference type="Pfam" id="PF01225"/>
    </source>
</evidence>
<dbReference type="GO" id="GO:0005737">
    <property type="term" value="C:cytoplasm"/>
    <property type="evidence" value="ECO:0007669"/>
    <property type="project" value="UniProtKB-SubCell"/>
</dbReference>
<dbReference type="Pfam" id="PF08245">
    <property type="entry name" value="Mur_ligase_M"/>
    <property type="match status" value="1"/>
</dbReference>
<dbReference type="EC" id="6.3.2.8" evidence="3 14"/>
<keyword evidence="6 14" id="KW-0132">Cell division</keyword>
<proteinExistence type="inferred from homology"/>
<evidence type="ECO:0000256" key="14">
    <source>
        <dbReference type="HAMAP-Rule" id="MF_00046"/>
    </source>
</evidence>
<dbReference type="GO" id="GO:0008763">
    <property type="term" value="F:UDP-N-acetylmuramate-L-alanine ligase activity"/>
    <property type="evidence" value="ECO:0007669"/>
    <property type="project" value="UniProtKB-UniRule"/>
</dbReference>
<keyword evidence="10 14" id="KW-0573">Peptidoglycan synthesis</keyword>
<reference evidence="18" key="2">
    <citation type="journal article" date="2021" name="PeerJ">
        <title>Extensive microbial diversity within the chicken gut microbiome revealed by metagenomics and culture.</title>
        <authorList>
            <person name="Gilroy R."/>
            <person name="Ravi A."/>
            <person name="Getino M."/>
            <person name="Pursley I."/>
            <person name="Horton D.L."/>
            <person name="Alikhan N.F."/>
            <person name="Baker D."/>
            <person name="Gharbi K."/>
            <person name="Hall N."/>
            <person name="Watson M."/>
            <person name="Adriaenssens E.M."/>
            <person name="Foster-Nyarko E."/>
            <person name="Jarju S."/>
            <person name="Secka A."/>
            <person name="Antonio M."/>
            <person name="Oren A."/>
            <person name="Chaudhuri R.R."/>
            <person name="La Ragione R."/>
            <person name="Hildebrand F."/>
            <person name="Pallen M.J."/>
        </authorList>
    </citation>
    <scope>NUCLEOTIDE SEQUENCE</scope>
    <source>
        <strain evidence="18">ChiHjej12B11-29160</strain>
    </source>
</reference>
<dbReference type="GO" id="GO:0005524">
    <property type="term" value="F:ATP binding"/>
    <property type="evidence" value="ECO:0007669"/>
    <property type="project" value="UniProtKB-UniRule"/>
</dbReference>
<keyword evidence="7 14" id="KW-0547">Nucleotide-binding</keyword>
<dbReference type="InterPro" id="IPR036565">
    <property type="entry name" value="Mur-like_cat_sf"/>
</dbReference>
<dbReference type="Gene3D" id="3.40.1190.10">
    <property type="entry name" value="Mur-like, catalytic domain"/>
    <property type="match status" value="1"/>
</dbReference>
<evidence type="ECO:0000259" key="17">
    <source>
        <dbReference type="Pfam" id="PF08245"/>
    </source>
</evidence>
<evidence type="ECO:0000256" key="13">
    <source>
        <dbReference type="ARBA" id="ARBA00047833"/>
    </source>
</evidence>
<protein>
    <recommendedName>
        <fullName evidence="3 14">UDP-N-acetylmuramate--L-alanine ligase</fullName>
        <ecNumber evidence="3 14">6.3.2.8</ecNumber>
    </recommendedName>
    <alternativeName>
        <fullName evidence="14">UDP-N-acetylmuramoyl-L-alanine synthetase</fullName>
    </alternativeName>
</protein>
<dbReference type="InterPro" id="IPR013221">
    <property type="entry name" value="Mur_ligase_cen"/>
</dbReference>
<feature type="domain" description="Mur ligase central" evidence="17">
    <location>
        <begin position="117"/>
        <end position="298"/>
    </location>
</feature>
<comment type="caution">
    <text evidence="18">The sequence shown here is derived from an EMBL/GenBank/DDBJ whole genome shotgun (WGS) entry which is preliminary data.</text>
</comment>
<dbReference type="NCBIfam" id="TIGR01082">
    <property type="entry name" value="murC"/>
    <property type="match status" value="1"/>
</dbReference>
<evidence type="ECO:0000256" key="2">
    <source>
        <dbReference type="ARBA" id="ARBA00004752"/>
    </source>
</evidence>
<evidence type="ECO:0000256" key="6">
    <source>
        <dbReference type="ARBA" id="ARBA00022618"/>
    </source>
</evidence>
<comment type="similarity">
    <text evidence="14">Belongs to the MurCDEF family.</text>
</comment>
<evidence type="ECO:0000256" key="8">
    <source>
        <dbReference type="ARBA" id="ARBA00022840"/>
    </source>
</evidence>
<evidence type="ECO:0000259" key="16">
    <source>
        <dbReference type="Pfam" id="PF02875"/>
    </source>
</evidence>
<dbReference type="GO" id="GO:0008360">
    <property type="term" value="P:regulation of cell shape"/>
    <property type="evidence" value="ECO:0007669"/>
    <property type="project" value="UniProtKB-KW"/>
</dbReference>
<dbReference type="Gene3D" id="3.90.190.20">
    <property type="entry name" value="Mur ligase, C-terminal domain"/>
    <property type="match status" value="1"/>
</dbReference>
<dbReference type="InterPro" id="IPR004101">
    <property type="entry name" value="Mur_ligase_C"/>
</dbReference>
<dbReference type="PANTHER" id="PTHR43445:SF3">
    <property type="entry name" value="UDP-N-ACETYLMURAMATE--L-ALANINE LIGASE"/>
    <property type="match status" value="1"/>
</dbReference>
<keyword evidence="8 14" id="KW-0067">ATP-binding</keyword>
<comment type="function">
    <text evidence="14">Cell wall formation.</text>
</comment>
<evidence type="ECO:0000256" key="4">
    <source>
        <dbReference type="ARBA" id="ARBA00022490"/>
    </source>
</evidence>
<keyword evidence="9 14" id="KW-0133">Cell shape</keyword>
<gene>
    <name evidence="14" type="primary">murC</name>
    <name evidence="18" type="ORF">IAD17_00980</name>
</gene>
<sequence length="475" mass="50079">MAEAKAALPFDSAHFIGIGGAGMSGIALVLHERGCTVTGSDLKASRYVRELEEAGVDVHIGHDAATIDETNPDVVVTSTAIPETNPEVIRARELGIEVWPRAKMLAALGSGFSEVAVAGTHGKTTTSSMIASMLDHLGADPSFLIGGIVEEYATNGRDGKGGYFVCEADESDGSFLYLTPSIAVVTNVEADHLDHYGSIENVERAFEKFMALVGDKGCVVVCGDDERALNVAQRCGARFVTYGISSACDYVCAPASAGPGLRTSCTVTTPSGASVEVVLSANPGVHNLVNATAALAVADILEFDVKQAAQALSAFRGAHRRFTHVGDIAGITVVDDYGHHPTEIAATLKAAAQLDFSRVVECFQPHRYSRTQMLAQEFGTAFDDADILFVMDVFSAGEMPIPGVSGRTVASAVAQRGKVSSVRYIPNRHELIDALCDELQPGDLLITQGAGDVTAIGPQIIDALRERLEKEEAAR</sequence>
<dbReference type="EMBL" id="DVMQ01000003">
    <property type="protein sequence ID" value="HIU23487.1"/>
    <property type="molecule type" value="Genomic_DNA"/>
</dbReference>
<keyword evidence="11 14" id="KW-0131">Cell cycle</keyword>
<evidence type="ECO:0000256" key="1">
    <source>
        <dbReference type="ARBA" id="ARBA00004496"/>
    </source>
</evidence>
<evidence type="ECO:0000313" key="18">
    <source>
        <dbReference type="EMBL" id="HIU23487.1"/>
    </source>
</evidence>
<dbReference type="Pfam" id="PF02875">
    <property type="entry name" value="Mur_ligase_C"/>
    <property type="match status" value="1"/>
</dbReference>
<evidence type="ECO:0000313" key="19">
    <source>
        <dbReference type="Proteomes" id="UP000824078"/>
    </source>
</evidence>
<dbReference type="Gene3D" id="3.40.50.720">
    <property type="entry name" value="NAD(P)-binding Rossmann-like Domain"/>
    <property type="match status" value="1"/>
</dbReference>
<dbReference type="HAMAP" id="MF_00046">
    <property type="entry name" value="MurC"/>
    <property type="match status" value="1"/>
</dbReference>
<comment type="pathway">
    <text evidence="2 14">Cell wall biogenesis; peptidoglycan biosynthesis.</text>
</comment>
<evidence type="ECO:0000256" key="11">
    <source>
        <dbReference type="ARBA" id="ARBA00023306"/>
    </source>
</evidence>
<dbReference type="InterPro" id="IPR005758">
    <property type="entry name" value="UDP-N-AcMur_Ala_ligase_MurC"/>
</dbReference>
<evidence type="ECO:0000256" key="10">
    <source>
        <dbReference type="ARBA" id="ARBA00022984"/>
    </source>
</evidence>
<dbReference type="PANTHER" id="PTHR43445">
    <property type="entry name" value="UDP-N-ACETYLMURAMATE--L-ALANINE LIGASE-RELATED"/>
    <property type="match status" value="1"/>
</dbReference>
<dbReference type="AlphaFoldDB" id="A0A9D1HWT0"/>
<evidence type="ECO:0000256" key="12">
    <source>
        <dbReference type="ARBA" id="ARBA00023316"/>
    </source>
</evidence>
<dbReference type="SUPFAM" id="SSF53244">
    <property type="entry name" value="MurD-like peptide ligases, peptide-binding domain"/>
    <property type="match status" value="1"/>
</dbReference>
<feature type="domain" description="Mur ligase C-terminal" evidence="16">
    <location>
        <begin position="320"/>
        <end position="451"/>
    </location>
</feature>
<name>A0A9D1HWT0_9ACTN</name>
<evidence type="ECO:0000256" key="3">
    <source>
        <dbReference type="ARBA" id="ARBA00012211"/>
    </source>
</evidence>
<dbReference type="InterPro" id="IPR036615">
    <property type="entry name" value="Mur_ligase_C_dom_sf"/>
</dbReference>
<comment type="catalytic activity">
    <reaction evidence="13 14">
        <text>UDP-N-acetyl-alpha-D-muramate + L-alanine + ATP = UDP-N-acetyl-alpha-D-muramoyl-L-alanine + ADP + phosphate + H(+)</text>
        <dbReference type="Rhea" id="RHEA:23372"/>
        <dbReference type="ChEBI" id="CHEBI:15378"/>
        <dbReference type="ChEBI" id="CHEBI:30616"/>
        <dbReference type="ChEBI" id="CHEBI:43474"/>
        <dbReference type="ChEBI" id="CHEBI:57972"/>
        <dbReference type="ChEBI" id="CHEBI:70757"/>
        <dbReference type="ChEBI" id="CHEBI:83898"/>
        <dbReference type="ChEBI" id="CHEBI:456216"/>
        <dbReference type="EC" id="6.3.2.8"/>
    </reaction>
</comment>
<reference evidence="18" key="1">
    <citation type="submission" date="2020-10" db="EMBL/GenBank/DDBJ databases">
        <authorList>
            <person name="Gilroy R."/>
        </authorList>
    </citation>
    <scope>NUCLEOTIDE SEQUENCE</scope>
    <source>
        <strain evidence="18">ChiHjej12B11-29160</strain>
    </source>
</reference>
<dbReference type="SUPFAM" id="SSF53623">
    <property type="entry name" value="MurD-like peptide ligases, catalytic domain"/>
    <property type="match status" value="1"/>
</dbReference>
<dbReference type="SUPFAM" id="SSF51984">
    <property type="entry name" value="MurCD N-terminal domain"/>
    <property type="match status" value="1"/>
</dbReference>
<keyword evidence="4 14" id="KW-0963">Cytoplasm</keyword>
<accession>A0A9D1HWT0</accession>
<feature type="domain" description="Mur ligase N-terminal catalytic" evidence="15">
    <location>
        <begin position="13"/>
        <end position="112"/>
    </location>
</feature>
<keyword evidence="12 14" id="KW-0961">Cell wall biogenesis/degradation</keyword>
<dbReference type="Proteomes" id="UP000824078">
    <property type="component" value="Unassembled WGS sequence"/>
</dbReference>
<organism evidence="18 19">
    <name type="scientific">Candidatus Coprovicinus avistercoris</name>
    <dbReference type="NCBI Taxonomy" id="2840754"/>
    <lineage>
        <taxon>Bacteria</taxon>
        <taxon>Bacillati</taxon>
        <taxon>Actinomycetota</taxon>
        <taxon>Coriobacteriia</taxon>
        <taxon>Coriobacteriales</taxon>
        <taxon>Coriobacteriaceae</taxon>
        <taxon>Coriobacteriaceae incertae sedis</taxon>
        <taxon>Candidatus Coprovicinus</taxon>
    </lineage>
</organism>
<evidence type="ECO:0000256" key="9">
    <source>
        <dbReference type="ARBA" id="ARBA00022960"/>
    </source>
</evidence>
<evidence type="ECO:0000256" key="7">
    <source>
        <dbReference type="ARBA" id="ARBA00022741"/>
    </source>
</evidence>
<dbReference type="GO" id="GO:0009252">
    <property type="term" value="P:peptidoglycan biosynthetic process"/>
    <property type="evidence" value="ECO:0007669"/>
    <property type="project" value="UniProtKB-UniRule"/>
</dbReference>
<keyword evidence="5 14" id="KW-0436">Ligase</keyword>
<evidence type="ECO:0000256" key="5">
    <source>
        <dbReference type="ARBA" id="ARBA00022598"/>
    </source>
</evidence>
<dbReference type="Pfam" id="PF01225">
    <property type="entry name" value="Mur_ligase"/>
    <property type="match status" value="1"/>
</dbReference>
<dbReference type="InterPro" id="IPR000713">
    <property type="entry name" value="Mur_ligase_N"/>
</dbReference>
<comment type="subcellular location">
    <subcellularLocation>
        <location evidence="1 14">Cytoplasm</location>
    </subcellularLocation>
</comment>
<dbReference type="GO" id="GO:0051301">
    <property type="term" value="P:cell division"/>
    <property type="evidence" value="ECO:0007669"/>
    <property type="project" value="UniProtKB-KW"/>
</dbReference>
<feature type="binding site" evidence="14">
    <location>
        <begin position="119"/>
        <end position="125"/>
    </location>
    <ligand>
        <name>ATP</name>
        <dbReference type="ChEBI" id="CHEBI:30616"/>
    </ligand>
</feature>